<dbReference type="Pfam" id="PF00347">
    <property type="entry name" value="Ribosomal_L6"/>
    <property type="match status" value="1"/>
</dbReference>
<dbReference type="PANTHER" id="PTHR11655">
    <property type="entry name" value="60S/50S RIBOSOMAL PROTEIN L6/L9"/>
    <property type="match status" value="1"/>
</dbReference>
<dbReference type="PANTHER" id="PTHR11655:SF17">
    <property type="entry name" value="RIBOSOMAL PROTEIN L6-RELATED"/>
    <property type="match status" value="1"/>
</dbReference>
<evidence type="ECO:0000256" key="3">
    <source>
        <dbReference type="ARBA" id="ARBA00023274"/>
    </source>
</evidence>
<dbReference type="RefSeq" id="YP_008816065.1">
    <property type="nucleotide sequence ID" value="NC_022861.1"/>
</dbReference>
<accession>U5YF10</accession>
<dbReference type="PRINTS" id="PR00059">
    <property type="entry name" value="RIBOSOMALL6"/>
</dbReference>
<organism evidence="6">
    <name type="scientific">Entransia fimbriata</name>
    <dbReference type="NCBI Taxonomy" id="130991"/>
    <lineage>
        <taxon>Eukaryota</taxon>
        <taxon>Viridiplantae</taxon>
        <taxon>Streptophyta</taxon>
        <taxon>Klebsormidiophyceae</taxon>
        <taxon>Entransiales</taxon>
        <taxon>Entransiaceae</taxon>
        <taxon>Entransia</taxon>
    </lineage>
</organism>
<dbReference type="SUPFAM" id="SSF56053">
    <property type="entry name" value="Ribosomal protein L6"/>
    <property type="match status" value="1"/>
</dbReference>
<evidence type="ECO:0000256" key="1">
    <source>
        <dbReference type="ARBA" id="ARBA00009356"/>
    </source>
</evidence>
<sequence>MFLYLEIVGVGYKATILNGALCTQRTGGAATRHTRRFFGPRMPNCDAGSCEESCVADFLQLKLGFSHEVNIKIPSTLRVFCLTPTLICCYGLEKQKVTEFAASLKKIRPPEPYKGKGIRLRHEVILKKQGAKLK</sequence>
<dbReference type="PIRSF" id="PIRSF002162">
    <property type="entry name" value="Ribosomal_L6"/>
    <property type="match status" value="1"/>
</dbReference>
<keyword evidence="6" id="KW-0496">Mitochondrion</keyword>
<dbReference type="AlphaFoldDB" id="U5YF10"/>
<evidence type="ECO:0000256" key="4">
    <source>
        <dbReference type="RuleBase" id="RU003869"/>
    </source>
</evidence>
<dbReference type="GO" id="GO:0003735">
    <property type="term" value="F:structural constituent of ribosome"/>
    <property type="evidence" value="ECO:0007669"/>
    <property type="project" value="InterPro"/>
</dbReference>
<dbReference type="PROSITE" id="PS00525">
    <property type="entry name" value="RIBOSOMAL_L6_1"/>
    <property type="match status" value="1"/>
</dbReference>
<dbReference type="GO" id="GO:0019843">
    <property type="term" value="F:rRNA binding"/>
    <property type="evidence" value="ECO:0007669"/>
    <property type="project" value="InterPro"/>
</dbReference>
<proteinExistence type="inferred from homology"/>
<evidence type="ECO:0000256" key="2">
    <source>
        <dbReference type="ARBA" id="ARBA00022980"/>
    </source>
</evidence>
<feature type="domain" description="Large ribosomal subunit protein uL6 alpha-beta" evidence="5">
    <location>
        <begin position="59"/>
        <end position="119"/>
    </location>
</feature>
<evidence type="ECO:0000313" key="6">
    <source>
        <dbReference type="EMBL" id="AGZ90302.1"/>
    </source>
</evidence>
<reference evidence="6" key="1">
    <citation type="journal article" date="2013" name="Genome Biol. Evol.">
        <title>Tracing the evolution of streptophyte algae and their mitochondrial genome.</title>
        <authorList>
            <person name="Turmel M."/>
            <person name="Otis C."/>
            <person name="Lemieux C."/>
        </authorList>
    </citation>
    <scope>NUCLEOTIDE SEQUENCE</scope>
</reference>
<dbReference type="GO" id="GO:0005840">
    <property type="term" value="C:ribosome"/>
    <property type="evidence" value="ECO:0007669"/>
    <property type="project" value="UniProtKB-KW"/>
</dbReference>
<dbReference type="InterPro" id="IPR020040">
    <property type="entry name" value="Ribosomal_uL6_a/b-dom"/>
</dbReference>
<dbReference type="EMBL" id="KF060941">
    <property type="protein sequence ID" value="AGZ90302.1"/>
    <property type="molecule type" value="Genomic_DNA"/>
</dbReference>
<keyword evidence="3 4" id="KW-0687">Ribonucleoprotein</keyword>
<dbReference type="GeneID" id="17675372"/>
<keyword evidence="2 4" id="KW-0689">Ribosomal protein</keyword>
<name>U5YF10_9VIRI</name>
<protein>
    <submittedName>
        <fullName evidence="6">Ribosomal protein L6</fullName>
    </submittedName>
</protein>
<dbReference type="InterPro" id="IPR019906">
    <property type="entry name" value="Ribosomal_uL6_bac-type"/>
</dbReference>
<comment type="similarity">
    <text evidence="1 4">Belongs to the universal ribosomal protein uL6 family.</text>
</comment>
<dbReference type="InterPro" id="IPR002358">
    <property type="entry name" value="Ribosomal_uL6_CS"/>
</dbReference>
<dbReference type="Gene3D" id="3.90.930.12">
    <property type="entry name" value="Ribosomal protein L6, alpha-beta domain"/>
    <property type="match status" value="1"/>
</dbReference>
<dbReference type="InterPro" id="IPR036789">
    <property type="entry name" value="Ribosomal_uL6-like_a/b-dom_sf"/>
</dbReference>
<gene>
    <name evidence="6" type="primary">rpl6</name>
</gene>
<dbReference type="InterPro" id="IPR000702">
    <property type="entry name" value="Ribosomal_uL6-like"/>
</dbReference>
<evidence type="ECO:0000259" key="5">
    <source>
        <dbReference type="Pfam" id="PF00347"/>
    </source>
</evidence>
<geneLocation type="mitochondrion" evidence="6"/>
<dbReference type="GO" id="GO:1990904">
    <property type="term" value="C:ribonucleoprotein complex"/>
    <property type="evidence" value="ECO:0007669"/>
    <property type="project" value="UniProtKB-KW"/>
</dbReference>
<dbReference type="GO" id="GO:0006412">
    <property type="term" value="P:translation"/>
    <property type="evidence" value="ECO:0007669"/>
    <property type="project" value="InterPro"/>
</dbReference>